<dbReference type="InterPro" id="IPR036779">
    <property type="entry name" value="LysM_dom_sf"/>
</dbReference>
<dbReference type="InterPro" id="IPR018392">
    <property type="entry name" value="LysM"/>
</dbReference>
<feature type="domain" description="LysM" evidence="4">
    <location>
        <begin position="113"/>
        <end position="157"/>
    </location>
</feature>
<feature type="domain" description="LysM" evidence="4">
    <location>
        <begin position="190"/>
        <end position="234"/>
    </location>
</feature>
<keyword evidence="2 3" id="KW-0732">Signal</keyword>
<evidence type="ECO:0000313" key="6">
    <source>
        <dbReference type="Proteomes" id="UP000318946"/>
    </source>
</evidence>
<organism evidence="5 6">
    <name type="scientific">Alistipes communis</name>
    <dbReference type="NCBI Taxonomy" id="2585118"/>
    <lineage>
        <taxon>Bacteria</taxon>
        <taxon>Pseudomonadati</taxon>
        <taxon>Bacteroidota</taxon>
        <taxon>Bacteroidia</taxon>
        <taxon>Bacteroidales</taxon>
        <taxon>Rikenellaceae</taxon>
        <taxon>Alistipes</taxon>
    </lineage>
</organism>
<dbReference type="Gene3D" id="3.40.50.2300">
    <property type="match status" value="2"/>
</dbReference>
<evidence type="ECO:0000256" key="3">
    <source>
        <dbReference type="SAM" id="SignalP"/>
    </source>
</evidence>
<dbReference type="Proteomes" id="UP000318946">
    <property type="component" value="Chromosome"/>
</dbReference>
<evidence type="ECO:0000313" key="5">
    <source>
        <dbReference type="EMBL" id="BBL05042.1"/>
    </source>
</evidence>
<comment type="similarity">
    <text evidence="1">Belongs to the leucine-binding protein family.</text>
</comment>
<dbReference type="Pfam" id="PF01476">
    <property type="entry name" value="LysM"/>
    <property type="match status" value="3"/>
</dbReference>
<gene>
    <name evidence="5" type="ORF">A5CBH24_23550</name>
</gene>
<dbReference type="PANTHER" id="PTHR33734:SF22">
    <property type="entry name" value="MEMBRANE-BOUND LYTIC MUREIN TRANSGLYCOSYLASE D"/>
    <property type="match status" value="1"/>
</dbReference>
<dbReference type="CDD" id="cd00118">
    <property type="entry name" value="LysM"/>
    <property type="match status" value="3"/>
</dbReference>
<dbReference type="CDD" id="cd06268">
    <property type="entry name" value="PBP1_ABC_transporter_LIVBP-like"/>
    <property type="match status" value="1"/>
</dbReference>
<feature type="chain" id="PRO_5021355350" description="LysM domain-containing protein" evidence="3">
    <location>
        <begin position="26"/>
        <end position="601"/>
    </location>
</feature>
<name>A0A4Y1WW34_9BACT</name>
<dbReference type="InterPro" id="IPR028081">
    <property type="entry name" value="Leu-bd"/>
</dbReference>
<proteinExistence type="inferred from homology"/>
<evidence type="ECO:0000256" key="2">
    <source>
        <dbReference type="ARBA" id="ARBA00022729"/>
    </source>
</evidence>
<feature type="signal peptide" evidence="3">
    <location>
        <begin position="1"/>
        <end position="25"/>
    </location>
</feature>
<dbReference type="InterPro" id="IPR028082">
    <property type="entry name" value="Peripla_BP_I"/>
</dbReference>
<dbReference type="Gene3D" id="3.10.350.10">
    <property type="entry name" value="LysM domain"/>
    <property type="match status" value="3"/>
</dbReference>
<protein>
    <recommendedName>
        <fullName evidence="4">LysM domain-containing protein</fullName>
    </recommendedName>
</protein>
<dbReference type="AlphaFoldDB" id="A0A4Y1WW34"/>
<reference evidence="6" key="1">
    <citation type="submission" date="2019-06" db="EMBL/GenBank/DDBJ databases">
        <title>Alistipes onderdonkii subsp. vulgaris subsp. nov., Alistipes dispar sp. nov. and Alistipes communis sp. nov., isolated from human faeces, and creation of Alistipes onderdonkii subsp. onderdonkii subsp. nov.</title>
        <authorList>
            <person name="Sakamoto M."/>
            <person name="Ikeyama N."/>
            <person name="Ogata Y."/>
            <person name="Suda W."/>
            <person name="Iino T."/>
            <person name="Hattori M."/>
            <person name="Ohkuma M."/>
        </authorList>
    </citation>
    <scope>NUCLEOTIDE SEQUENCE [LARGE SCALE GENOMIC DNA]</scope>
    <source>
        <strain evidence="6">5CBH24</strain>
    </source>
</reference>
<evidence type="ECO:0000259" key="4">
    <source>
        <dbReference type="PROSITE" id="PS51782"/>
    </source>
</evidence>
<dbReference type="OrthoDB" id="2149800at2"/>
<sequence length="601" mass="66680">MRMYRPILITAACLCIGLTPVSASAPQSQKSETIVYIGGEKFYIHTVQPGQTLYSIARLYGVSEQTLVAYNPTMADVLKADQNVKIPVPAPQMQPDEAPLTARQEKKLRKKFILHTVEAHETLYAISKRYGISVETLLEDNENLDPTHLTIGGTLLVRKKEVGKTSNAENLAELEEYKEKLNSVPTDGFRYYVVRPGDTMYSLAHTNRTTEQTLSELNEGLSSATLKAGAIIKLPTADVPATAEQPADTLTVRPPAEKLLTLAPDAALRLSLLLPATTDGRPNASYTEFYQGFLLGVDRLRRDGRSVRLDVFDTAHDPAKVATLVADSTLARSQLIVGPVYEDELAPVLRIAEQEGIPVVSPLATIDHTHSDVLFQMAPDPARKYAKLARPLNSGRRVVLIYSQHTDTAFEQAVKALIPDVGYETFRYEQGSNIGSILSARDSALLVVLSGKETEVDSILAALASASSNIIARGHSAPQYDVIGGPHWNRFDNIDRNLFFKNRVTFISTYHAKRDDERIRTFDNRYISAFGSLPTLYSYRGYDAAVLFGSAMFDDINGFFDDETFTPLQTPYRFTRTADGNRVNTEWVRVVYNDNYTITLE</sequence>
<dbReference type="SUPFAM" id="SSF54106">
    <property type="entry name" value="LysM domain"/>
    <property type="match status" value="3"/>
</dbReference>
<dbReference type="PANTHER" id="PTHR33734">
    <property type="entry name" value="LYSM DOMAIN-CONTAINING GPI-ANCHORED PROTEIN 2"/>
    <property type="match status" value="1"/>
</dbReference>
<dbReference type="PROSITE" id="PS51782">
    <property type="entry name" value="LYSM"/>
    <property type="match status" value="3"/>
</dbReference>
<feature type="domain" description="LysM" evidence="4">
    <location>
        <begin position="43"/>
        <end position="86"/>
    </location>
</feature>
<dbReference type="SMART" id="SM00257">
    <property type="entry name" value="LysM"/>
    <property type="match status" value="3"/>
</dbReference>
<dbReference type="KEGG" id="acou:A5CBH24_23550"/>
<dbReference type="SUPFAM" id="SSF53822">
    <property type="entry name" value="Periplasmic binding protein-like I"/>
    <property type="match status" value="1"/>
</dbReference>
<dbReference type="Pfam" id="PF13458">
    <property type="entry name" value="Peripla_BP_6"/>
    <property type="match status" value="1"/>
</dbReference>
<evidence type="ECO:0000256" key="1">
    <source>
        <dbReference type="ARBA" id="ARBA00010062"/>
    </source>
</evidence>
<dbReference type="EMBL" id="AP019735">
    <property type="protein sequence ID" value="BBL05042.1"/>
    <property type="molecule type" value="Genomic_DNA"/>
</dbReference>
<keyword evidence="6" id="KW-1185">Reference proteome</keyword>
<accession>A0A4Y1WW34</accession>